<gene>
    <name evidence="1" type="ORF">QAD02_014234</name>
</gene>
<dbReference type="EMBL" id="CM056742">
    <property type="protein sequence ID" value="KAJ8678447.1"/>
    <property type="molecule type" value="Genomic_DNA"/>
</dbReference>
<accession>A0ACC2P7K4</accession>
<dbReference type="Proteomes" id="UP001239111">
    <property type="component" value="Chromosome 2"/>
</dbReference>
<evidence type="ECO:0000313" key="1">
    <source>
        <dbReference type="EMBL" id="KAJ8678447.1"/>
    </source>
</evidence>
<name>A0ACC2P7K4_9HYME</name>
<reference evidence="1" key="1">
    <citation type="submission" date="2023-04" db="EMBL/GenBank/DDBJ databases">
        <title>A chromosome-level genome assembly of the parasitoid wasp Eretmocerus hayati.</title>
        <authorList>
            <person name="Zhong Y."/>
            <person name="Liu S."/>
            <person name="Liu Y."/>
        </authorList>
    </citation>
    <scope>NUCLEOTIDE SEQUENCE</scope>
    <source>
        <strain evidence="1">ZJU_SS_LIU_2023</strain>
    </source>
</reference>
<proteinExistence type="predicted"/>
<protein>
    <submittedName>
        <fullName evidence="1">Uncharacterized protein</fullName>
    </submittedName>
</protein>
<organism evidence="1 2">
    <name type="scientific">Eretmocerus hayati</name>
    <dbReference type="NCBI Taxonomy" id="131215"/>
    <lineage>
        <taxon>Eukaryota</taxon>
        <taxon>Metazoa</taxon>
        <taxon>Ecdysozoa</taxon>
        <taxon>Arthropoda</taxon>
        <taxon>Hexapoda</taxon>
        <taxon>Insecta</taxon>
        <taxon>Pterygota</taxon>
        <taxon>Neoptera</taxon>
        <taxon>Endopterygota</taxon>
        <taxon>Hymenoptera</taxon>
        <taxon>Apocrita</taxon>
        <taxon>Proctotrupomorpha</taxon>
        <taxon>Chalcidoidea</taxon>
        <taxon>Aphelinidae</taxon>
        <taxon>Aphelininae</taxon>
        <taxon>Eretmocerus</taxon>
    </lineage>
</organism>
<comment type="caution">
    <text evidence="1">The sequence shown here is derived from an EMBL/GenBank/DDBJ whole genome shotgun (WGS) entry which is preliminary data.</text>
</comment>
<sequence length="782" mass="90644">MEVYFKEEITSESTANSDEVLLYKYFSNPVNKMYHRFLLDAYSRLCLVNTELQKSTPSISEEQYIVCKLYTNLLSMYVRPSCMNSTTDVSKIDPKDKNTFRPTNRMILPDDVKTMLEESSLSSPDKRNFRKNCRAFLVELCTSFRKRFDFSNENMLEMRFFHPKNALSLQFRVEQGPGLDKIFEQVPLLNRPEKDTSPHQFQELVNGEWEALALHEFPEDITREDCQDIFWRKIRDYVEIDGRRPFARVGQLALNALCIPNSNAEPERVWSILGIQKTKFRGRMLFKTLRGGMLSNQCVKDRGGCDNFEPTYNMYLRMALNLNDEVKDKRTIQDSSKYKNTEMTDEYLQRCREAENFRHELTKKMKLRDEYFKHNDDDYQSDVSIGSDNGVEMHHQKIHTLLDTDSHALNDTQNTQECSQEIAPGSGQSRCVPRASSTLSLHESTARSTSTASQVPLFNVTRQTSSRVRSRNRRRGSIATASDDSLQQLPNGLINNCEYYMKPLIYRRPLDEEDSTQPYVVATVQLTSETKLFVGSEDYQSLAPSTGLTGAVIDVIVVILSRSWTSECMAMRTTDTFLFFEDYPRASEWFRMNLPASGKILLPYVNGGHWRLFLIDLDDHTYSLLDPFFHTQSEMQNEIDRVTLYFKRFISHCRDLCIQNSLTAIDDWSFKWITDPRKYQEDGFNCGPLVIEMMDKYGRGIPFDPGFNPNAVRPIFAKMILQCSMRMSNCCIICCRAKGNQTLASTCKVCTRFIHHRCVNHFLPKENDVCHVCCAFISRGRR</sequence>
<evidence type="ECO:0000313" key="2">
    <source>
        <dbReference type="Proteomes" id="UP001239111"/>
    </source>
</evidence>
<keyword evidence="2" id="KW-1185">Reference proteome</keyword>